<organism evidence="10 11">
    <name type="scientific">Candidatus Kaiserbacteria bacterium RIFCSPHIGHO2_02_FULL_50_50</name>
    <dbReference type="NCBI Taxonomy" id="1798492"/>
    <lineage>
        <taxon>Bacteria</taxon>
        <taxon>Candidatus Kaiseribacteriota</taxon>
    </lineage>
</organism>
<evidence type="ECO:0000256" key="6">
    <source>
        <dbReference type="ARBA" id="ARBA00023134"/>
    </source>
</evidence>
<gene>
    <name evidence="10" type="ORF">A3C89_01280</name>
</gene>
<dbReference type="EMBL" id="MFLF01000004">
    <property type="protein sequence ID" value="OGG60481.1"/>
    <property type="molecule type" value="Genomic_DNA"/>
</dbReference>
<dbReference type="PROSITE" id="PS51722">
    <property type="entry name" value="G_TR_2"/>
    <property type="match status" value="1"/>
</dbReference>
<evidence type="ECO:0000259" key="9">
    <source>
        <dbReference type="PROSITE" id="PS51722"/>
    </source>
</evidence>
<dbReference type="GO" id="GO:0005525">
    <property type="term" value="F:GTP binding"/>
    <property type="evidence" value="ECO:0007669"/>
    <property type="project" value="UniProtKB-KW"/>
</dbReference>
<dbReference type="InterPro" id="IPR027417">
    <property type="entry name" value="P-loop_NTPase"/>
</dbReference>
<dbReference type="Pfam" id="PF00009">
    <property type="entry name" value="GTP_EFTU"/>
    <property type="match status" value="1"/>
</dbReference>
<dbReference type="CDD" id="cd01887">
    <property type="entry name" value="IF2_eIF5B"/>
    <property type="match status" value="1"/>
</dbReference>
<keyword evidence="6" id="KW-0342">GTP-binding</keyword>
<dbReference type="Gene3D" id="2.40.30.10">
    <property type="entry name" value="Translation factors"/>
    <property type="match status" value="2"/>
</dbReference>
<comment type="function">
    <text evidence="8">One of the essential components for the initiation of protein synthesis. Protects formylmethionyl-tRNA from spontaneous hydrolysis and promotes its binding to the 30S ribosomal subunits. Also involved in the hydrolysis of GTP during the formation of the 70S ribosomal complex.</text>
</comment>
<dbReference type="NCBIfam" id="TIGR00487">
    <property type="entry name" value="IF-2"/>
    <property type="match status" value="1"/>
</dbReference>
<proteinExistence type="inferred from homology"/>
<name>A0A1F6DGH1_9BACT</name>
<comment type="caution">
    <text evidence="10">The sequence shown here is derived from an EMBL/GenBank/DDBJ whole genome shotgun (WGS) entry which is preliminary data.</text>
</comment>
<keyword evidence="4" id="KW-0547">Nucleotide-binding</keyword>
<feature type="domain" description="Tr-type G" evidence="9">
    <location>
        <begin position="1"/>
        <end position="171"/>
    </location>
</feature>
<dbReference type="AlphaFoldDB" id="A0A1F6DGH1"/>
<evidence type="ECO:0000256" key="8">
    <source>
        <dbReference type="RuleBase" id="RU000644"/>
    </source>
</evidence>
<dbReference type="STRING" id="1798492.A3C89_01280"/>
<dbReference type="InterPro" id="IPR015760">
    <property type="entry name" value="TIF_IF2"/>
</dbReference>
<dbReference type="Gene3D" id="3.40.50.300">
    <property type="entry name" value="P-loop containing nucleotide triphosphate hydrolases"/>
    <property type="match status" value="1"/>
</dbReference>
<dbReference type="Proteomes" id="UP000178794">
    <property type="component" value="Unassembled WGS sequence"/>
</dbReference>
<dbReference type="SUPFAM" id="SSF52540">
    <property type="entry name" value="P-loop containing nucleoside triphosphate hydrolases"/>
    <property type="match status" value="1"/>
</dbReference>
<dbReference type="GO" id="GO:0005737">
    <property type="term" value="C:cytoplasm"/>
    <property type="evidence" value="ECO:0007669"/>
    <property type="project" value="UniProtKB-UniRule"/>
</dbReference>
<dbReference type="SUPFAM" id="SSF50447">
    <property type="entry name" value="Translation proteins"/>
    <property type="match status" value="2"/>
</dbReference>
<accession>A0A1F6DGH1</accession>
<dbReference type="FunFam" id="3.40.50.300:FF:000019">
    <property type="entry name" value="Translation initiation factor IF-2"/>
    <property type="match status" value="1"/>
</dbReference>
<evidence type="ECO:0000256" key="5">
    <source>
        <dbReference type="ARBA" id="ARBA00022917"/>
    </source>
</evidence>
<evidence type="ECO:0000256" key="7">
    <source>
        <dbReference type="NCBIfam" id="TIGR00487"/>
    </source>
</evidence>
<evidence type="ECO:0000256" key="4">
    <source>
        <dbReference type="ARBA" id="ARBA00022741"/>
    </source>
</evidence>
<dbReference type="PANTHER" id="PTHR43381:SF5">
    <property type="entry name" value="TR-TYPE G DOMAIN-CONTAINING PROTEIN"/>
    <property type="match status" value="1"/>
</dbReference>
<dbReference type="SUPFAM" id="SSF52156">
    <property type="entry name" value="Initiation factor IF2/eIF5b, domain 3"/>
    <property type="match status" value="1"/>
</dbReference>
<dbReference type="InterPro" id="IPR053905">
    <property type="entry name" value="EF-G-like_DII"/>
</dbReference>
<comment type="similarity">
    <text evidence="1 8">Belongs to the TRAFAC class translation factor GTPase superfamily. Classic translation factor GTPase family. IF-2 subfamily.</text>
</comment>
<dbReference type="GO" id="GO:0003743">
    <property type="term" value="F:translation initiation factor activity"/>
    <property type="evidence" value="ECO:0007669"/>
    <property type="project" value="UniProtKB-UniRule"/>
</dbReference>
<dbReference type="InterPro" id="IPR000178">
    <property type="entry name" value="TF_IF2_bacterial-like"/>
</dbReference>
<dbReference type="CDD" id="cd03702">
    <property type="entry name" value="IF2_mtIF2_II"/>
    <property type="match status" value="1"/>
</dbReference>
<dbReference type="InterPro" id="IPR023115">
    <property type="entry name" value="TIF_IF2_dom3"/>
</dbReference>
<sequence>MGHIDHGKSTLLDTILRSNVVATEAGGITQHLSAYTVVHASVEHGERSLTFLDTPGHASFQKMRLRGADVADIAVLIVSAEDAVMPQTLEALAAIKEAKIPYIVAINKIDKPNADLVRTQSSLIENEIFIEGMGGDIPWVAISAKQGTGIPELLDTLILTAELAEIEGDPSAPAVGTVIEGQLDKKRGIAATIIIKNGTIKAGSFVVAEHALAPVRIMENANGKQVKEAGLSEPVEIIGWSEIPRAGAEFVVVATKKEAEALVFDFKEAKIRNATPTRYKMQTIPLIPIVIKADTLGSIEAITTEIEKLKNDRVDIKIVSATIGDIGQSDIQNANATSNAIVVGFHNKIERAATELAERLNVATQTFAIIYDLADWLKTMIDARLPRKEEEVPTGKIKILRHFSAQKNVHVMGGKVLDGTIALKQRVHIMRHDIKLGSGVVENLQQSKSNVERVESGEFGMQIATKVDVSEGDVLVPFTLVVS</sequence>
<dbReference type="Pfam" id="PF11987">
    <property type="entry name" value="IF-2"/>
    <property type="match status" value="1"/>
</dbReference>
<dbReference type="PANTHER" id="PTHR43381">
    <property type="entry name" value="TRANSLATION INITIATION FACTOR IF-2-RELATED"/>
    <property type="match status" value="1"/>
</dbReference>
<evidence type="ECO:0000256" key="2">
    <source>
        <dbReference type="ARBA" id="ARBA00020675"/>
    </source>
</evidence>
<dbReference type="InterPro" id="IPR005225">
    <property type="entry name" value="Small_GTP-bd"/>
</dbReference>
<dbReference type="Pfam" id="PF22042">
    <property type="entry name" value="EF-G_D2"/>
    <property type="match status" value="1"/>
</dbReference>
<keyword evidence="5 8" id="KW-0648">Protein biosynthesis</keyword>
<dbReference type="InterPro" id="IPR044145">
    <property type="entry name" value="IF2_II"/>
</dbReference>
<dbReference type="NCBIfam" id="TIGR00231">
    <property type="entry name" value="small_GTP"/>
    <property type="match status" value="1"/>
</dbReference>
<evidence type="ECO:0000256" key="1">
    <source>
        <dbReference type="ARBA" id="ARBA00007733"/>
    </source>
</evidence>
<dbReference type="InterPro" id="IPR036925">
    <property type="entry name" value="TIF_IF2_dom3_sf"/>
</dbReference>
<protein>
    <recommendedName>
        <fullName evidence="2 7">Translation initiation factor IF-2</fullName>
    </recommendedName>
</protein>
<dbReference type="FunFam" id="3.40.50.10050:FF:000001">
    <property type="entry name" value="Translation initiation factor IF-2"/>
    <property type="match status" value="1"/>
</dbReference>
<dbReference type="GO" id="GO:0003924">
    <property type="term" value="F:GTPase activity"/>
    <property type="evidence" value="ECO:0007669"/>
    <property type="project" value="InterPro"/>
</dbReference>
<dbReference type="Gene3D" id="3.40.50.10050">
    <property type="entry name" value="Translation initiation factor IF- 2, domain 3"/>
    <property type="match status" value="1"/>
</dbReference>
<dbReference type="InterPro" id="IPR000795">
    <property type="entry name" value="T_Tr_GTP-bd_dom"/>
</dbReference>
<evidence type="ECO:0000256" key="3">
    <source>
        <dbReference type="ARBA" id="ARBA00022540"/>
    </source>
</evidence>
<keyword evidence="3 8" id="KW-0396">Initiation factor</keyword>
<dbReference type="PRINTS" id="PR00315">
    <property type="entry name" value="ELONGATNFCT"/>
</dbReference>
<reference evidence="10 11" key="1">
    <citation type="journal article" date="2016" name="Nat. Commun.">
        <title>Thousands of microbial genomes shed light on interconnected biogeochemical processes in an aquifer system.</title>
        <authorList>
            <person name="Anantharaman K."/>
            <person name="Brown C.T."/>
            <person name="Hug L.A."/>
            <person name="Sharon I."/>
            <person name="Castelle C.J."/>
            <person name="Probst A.J."/>
            <person name="Thomas B.C."/>
            <person name="Singh A."/>
            <person name="Wilkins M.J."/>
            <person name="Karaoz U."/>
            <person name="Brodie E.L."/>
            <person name="Williams K.H."/>
            <person name="Hubbard S.S."/>
            <person name="Banfield J.F."/>
        </authorList>
    </citation>
    <scope>NUCLEOTIDE SEQUENCE [LARGE SCALE GENOMIC DNA]</scope>
</reference>
<evidence type="ECO:0000313" key="10">
    <source>
        <dbReference type="EMBL" id="OGG60481.1"/>
    </source>
</evidence>
<dbReference type="InterPro" id="IPR009000">
    <property type="entry name" value="Transl_B-barrel_sf"/>
</dbReference>
<evidence type="ECO:0000313" key="11">
    <source>
        <dbReference type="Proteomes" id="UP000178794"/>
    </source>
</evidence>